<reference evidence="6 7" key="1">
    <citation type="submission" date="2017-08" db="EMBL/GenBank/DDBJ databases">
        <title>Complete Genome Sequence of Mesoplasma chauliocola.</title>
        <authorList>
            <person name="Knight T.F.Jr."/>
            <person name="Citino T."/>
        </authorList>
    </citation>
    <scope>NUCLEOTIDE SEQUENCE [LARGE SCALE GENOMIC DNA]</scope>
    <source>
        <strain evidence="6 7">CHPA-2</strain>
    </source>
</reference>
<dbReference type="RefSeq" id="WP_027875519.1">
    <property type="nucleotide sequence ID" value="NZ_CP023173.1"/>
</dbReference>
<gene>
    <name evidence="6" type="ORF">CK556_03605</name>
</gene>
<keyword evidence="7" id="KW-1185">Reference proteome</keyword>
<dbReference type="SUPFAM" id="SSF52540">
    <property type="entry name" value="P-loop containing nucleoside triphosphate hydrolases"/>
    <property type="match status" value="1"/>
</dbReference>
<dbReference type="PANTHER" id="PTHR42711:SF5">
    <property type="entry name" value="ABC TRANSPORTER ATP-BINDING PROTEIN NATA"/>
    <property type="match status" value="1"/>
</dbReference>
<protein>
    <submittedName>
        <fullName evidence="6">ABC transporter ATP-binding protein</fullName>
    </submittedName>
</protein>
<keyword evidence="4 6" id="KW-0067">ATP-binding</keyword>
<evidence type="ECO:0000256" key="3">
    <source>
        <dbReference type="ARBA" id="ARBA00022741"/>
    </source>
</evidence>
<dbReference type="EMBL" id="CP023173">
    <property type="protein sequence ID" value="ASZ09411.1"/>
    <property type="molecule type" value="Genomic_DNA"/>
</dbReference>
<dbReference type="InterPro" id="IPR050763">
    <property type="entry name" value="ABC_transporter_ATP-binding"/>
</dbReference>
<dbReference type="GO" id="GO:0016887">
    <property type="term" value="F:ATP hydrolysis activity"/>
    <property type="evidence" value="ECO:0007669"/>
    <property type="project" value="InterPro"/>
</dbReference>
<keyword evidence="3" id="KW-0547">Nucleotide-binding</keyword>
<proteinExistence type="inferred from homology"/>
<dbReference type="PANTHER" id="PTHR42711">
    <property type="entry name" value="ABC TRANSPORTER ATP-BINDING PROTEIN"/>
    <property type="match status" value="1"/>
</dbReference>
<dbReference type="InterPro" id="IPR003439">
    <property type="entry name" value="ABC_transporter-like_ATP-bd"/>
</dbReference>
<name>A0A249SPK9_9MOLU</name>
<dbReference type="STRING" id="1336232.GCA_000518825_01106"/>
<organism evidence="6 7">
    <name type="scientific">Mesoplasma chauliocola</name>
    <dbReference type="NCBI Taxonomy" id="216427"/>
    <lineage>
        <taxon>Bacteria</taxon>
        <taxon>Bacillati</taxon>
        <taxon>Mycoplasmatota</taxon>
        <taxon>Mollicutes</taxon>
        <taxon>Entomoplasmatales</taxon>
        <taxon>Entomoplasmataceae</taxon>
        <taxon>Mesoplasma</taxon>
    </lineage>
</organism>
<sequence length="234" mass="26750">MKNIIEIKNLSKSFKNKVVLKDFNLDIKEGERIAIMGANGCGKTTLVEMIAQFNKPDKGTIKINLDENIKAEIGIQLQTGDWPAGITPSDMLTFYKSIYPKFTKEWEAIISDVFDIKEFIKTPLKKLSGGQKQRFNAMISVMNNPKIVILDELTTGLDMELQYKITDFFRDNVKQNKQTLLLVSHHPEEVEILCDRIVIIHEGNIFFDKKISAVISKYGSVRDLMNLFFKGELK</sequence>
<evidence type="ECO:0000256" key="2">
    <source>
        <dbReference type="ARBA" id="ARBA00022448"/>
    </source>
</evidence>
<dbReference type="SMART" id="SM00382">
    <property type="entry name" value="AAA"/>
    <property type="match status" value="1"/>
</dbReference>
<evidence type="ECO:0000313" key="6">
    <source>
        <dbReference type="EMBL" id="ASZ09411.1"/>
    </source>
</evidence>
<dbReference type="InterPro" id="IPR003593">
    <property type="entry name" value="AAA+_ATPase"/>
</dbReference>
<dbReference type="Pfam" id="PF00005">
    <property type="entry name" value="ABC_tran"/>
    <property type="match status" value="1"/>
</dbReference>
<dbReference type="GO" id="GO:0005524">
    <property type="term" value="F:ATP binding"/>
    <property type="evidence" value="ECO:0007669"/>
    <property type="project" value="UniProtKB-KW"/>
</dbReference>
<dbReference type="PROSITE" id="PS50893">
    <property type="entry name" value="ABC_TRANSPORTER_2"/>
    <property type="match status" value="1"/>
</dbReference>
<dbReference type="KEGG" id="mchc:CK556_03605"/>
<dbReference type="CDD" id="cd03230">
    <property type="entry name" value="ABC_DR_subfamily_A"/>
    <property type="match status" value="1"/>
</dbReference>
<dbReference type="InterPro" id="IPR027417">
    <property type="entry name" value="P-loop_NTPase"/>
</dbReference>
<dbReference type="AlphaFoldDB" id="A0A249SPK9"/>
<accession>A0A249SPK9</accession>
<evidence type="ECO:0000256" key="4">
    <source>
        <dbReference type="ARBA" id="ARBA00022840"/>
    </source>
</evidence>
<feature type="domain" description="ABC transporter" evidence="5">
    <location>
        <begin position="5"/>
        <end position="227"/>
    </location>
</feature>
<keyword evidence="2" id="KW-0813">Transport</keyword>
<evidence type="ECO:0000256" key="1">
    <source>
        <dbReference type="ARBA" id="ARBA00005417"/>
    </source>
</evidence>
<dbReference type="Proteomes" id="UP000232229">
    <property type="component" value="Chromosome"/>
</dbReference>
<dbReference type="Gene3D" id="3.40.50.300">
    <property type="entry name" value="P-loop containing nucleotide triphosphate hydrolases"/>
    <property type="match status" value="1"/>
</dbReference>
<evidence type="ECO:0000259" key="5">
    <source>
        <dbReference type="PROSITE" id="PS50893"/>
    </source>
</evidence>
<comment type="similarity">
    <text evidence="1">Belongs to the ABC transporter superfamily.</text>
</comment>
<evidence type="ECO:0000313" key="7">
    <source>
        <dbReference type="Proteomes" id="UP000232229"/>
    </source>
</evidence>